<gene>
    <name evidence="2" type="ORF">AUK04_03710</name>
</gene>
<comment type="caution">
    <text evidence="2">The sequence shown here is derived from an EMBL/GenBank/DDBJ whole genome shotgun (WGS) entry which is preliminary data.</text>
</comment>
<protein>
    <recommendedName>
        <fullName evidence="1">PIN domain-containing protein</fullName>
    </recommendedName>
</protein>
<reference evidence="2 3" key="1">
    <citation type="journal article" date="2016" name="Environ. Microbiol.">
        <title>Genomic resolution of a cold subsurface aquifer community provides metabolic insights for novel microbes adapted to high CO concentrations.</title>
        <authorList>
            <person name="Probst A.J."/>
            <person name="Castelle C.J."/>
            <person name="Singh A."/>
            <person name="Brown C.T."/>
            <person name="Anantharaman K."/>
            <person name="Sharon I."/>
            <person name="Hug L.A."/>
            <person name="Burstein D."/>
            <person name="Emerson J.B."/>
            <person name="Thomas B.C."/>
            <person name="Banfield J.F."/>
        </authorList>
    </citation>
    <scope>NUCLEOTIDE SEQUENCE [LARGE SCALE GENOMIC DNA]</scope>
    <source>
        <strain evidence="2">CG2_30_33_16</strain>
    </source>
</reference>
<dbReference type="Proteomes" id="UP000183758">
    <property type="component" value="Unassembled WGS sequence"/>
</dbReference>
<dbReference type="EMBL" id="MNZM01000093">
    <property type="protein sequence ID" value="OIP83132.1"/>
    <property type="molecule type" value="Genomic_DNA"/>
</dbReference>
<evidence type="ECO:0000259" key="1">
    <source>
        <dbReference type="Pfam" id="PF01850"/>
    </source>
</evidence>
<dbReference type="PANTHER" id="PTHR39664:SF2">
    <property type="entry name" value="NUCLEIC ACID-BINDING PROTEIN, CONTAINING PIN DOMAIN-RELATED"/>
    <property type="match status" value="1"/>
</dbReference>
<proteinExistence type="predicted"/>
<dbReference type="Pfam" id="PF01850">
    <property type="entry name" value="PIN"/>
    <property type="match status" value="1"/>
</dbReference>
<evidence type="ECO:0000313" key="3">
    <source>
        <dbReference type="Proteomes" id="UP000183758"/>
    </source>
</evidence>
<dbReference type="PANTHER" id="PTHR39664">
    <property type="match status" value="1"/>
</dbReference>
<dbReference type="AlphaFoldDB" id="A0A1J5HEX3"/>
<name>A0A1J5HEX3_9BACT</name>
<dbReference type="Gene3D" id="3.40.50.1010">
    <property type="entry name" value="5'-nuclease"/>
    <property type="match status" value="1"/>
</dbReference>
<dbReference type="InterPro" id="IPR002716">
    <property type="entry name" value="PIN_dom"/>
</dbReference>
<dbReference type="InterPro" id="IPR029060">
    <property type="entry name" value="PIN-like_dom_sf"/>
</dbReference>
<accession>A0A1J5HEX3</accession>
<sequence>MDTIIDTNILIRFFIRDNEAQYQKSYRLIKKIEKGEIKGLISLLVVNETVWVLQHYYELKREIFIPKLLQLFALKNIKIMEVEKARVVVILTTIEKSSLDFTDAYLLQVANKRKIASFNHDLSK</sequence>
<dbReference type="SUPFAM" id="SSF88723">
    <property type="entry name" value="PIN domain-like"/>
    <property type="match status" value="1"/>
</dbReference>
<feature type="domain" description="PIN" evidence="1">
    <location>
        <begin position="4"/>
        <end position="121"/>
    </location>
</feature>
<evidence type="ECO:0000313" key="2">
    <source>
        <dbReference type="EMBL" id="OIP83132.1"/>
    </source>
</evidence>
<organism evidence="2 3">
    <name type="scientific">Candidatus Roizmanbacteria bacterium CG2_30_33_16</name>
    <dbReference type="NCBI Taxonomy" id="1805340"/>
    <lineage>
        <taxon>Bacteria</taxon>
        <taxon>Candidatus Roizmaniibacteriota</taxon>
    </lineage>
</organism>